<proteinExistence type="predicted"/>
<comment type="caution">
    <text evidence="1">The sequence shown here is derived from an EMBL/GenBank/DDBJ whole genome shotgun (WGS) entry which is preliminary data.</text>
</comment>
<gene>
    <name evidence="1" type="ORF">EFW17_03485</name>
</gene>
<evidence type="ECO:0000313" key="2">
    <source>
        <dbReference type="Proteomes" id="UP000269198"/>
    </source>
</evidence>
<sequence length="149" mass="16383">MCIRDTLLHLPDLNAGDLLLTRVASSLVVGGRLVLTYRDLTQQLAGTDQFLPVRNDDERIMLCALDCGGPETVTVNDLVYTHTTAGRTSRTALYKTYELRNSVVRPATAAVTRSVACHDVGGSRDRRVSLDRCARQQEGQVRSGHADDR</sequence>
<keyword evidence="2" id="KW-1185">Reference proteome</keyword>
<name>A0A3N0EGD8_9ACTN</name>
<dbReference type="EMBL" id="RJMB01000002">
    <property type="protein sequence ID" value="RNL86938.1"/>
    <property type="molecule type" value="Genomic_DNA"/>
</dbReference>
<reference evidence="1 2" key="1">
    <citation type="submission" date="2018-11" db="EMBL/GenBank/DDBJ databases">
        <title>The genome draft of YIM 96095.</title>
        <authorList>
            <person name="Tang S.-K."/>
            <person name="Chunyu W.-X."/>
            <person name="Feng Y.-Z."/>
        </authorList>
    </citation>
    <scope>NUCLEOTIDE SEQUENCE [LARGE SCALE GENOMIC DNA]</scope>
    <source>
        <strain evidence="1 2">YIM 96095</strain>
    </source>
</reference>
<organism evidence="1 2">
    <name type="scientific">Halostreptopolyspora alba</name>
    <dbReference type="NCBI Taxonomy" id="2487137"/>
    <lineage>
        <taxon>Bacteria</taxon>
        <taxon>Bacillati</taxon>
        <taxon>Actinomycetota</taxon>
        <taxon>Actinomycetes</taxon>
        <taxon>Streptosporangiales</taxon>
        <taxon>Nocardiopsidaceae</taxon>
        <taxon>Halostreptopolyspora</taxon>
    </lineage>
</organism>
<evidence type="ECO:0000313" key="1">
    <source>
        <dbReference type="EMBL" id="RNL86938.1"/>
    </source>
</evidence>
<accession>A0A3N0EGD8</accession>
<dbReference type="AlphaFoldDB" id="A0A3N0EGD8"/>
<dbReference type="Proteomes" id="UP000269198">
    <property type="component" value="Unassembled WGS sequence"/>
</dbReference>
<protein>
    <submittedName>
        <fullName evidence="1">Uncharacterized protein</fullName>
    </submittedName>
</protein>